<keyword evidence="2" id="KW-1185">Reference proteome</keyword>
<dbReference type="EMBL" id="JACHJV010000003">
    <property type="protein sequence ID" value="MBB4928383.1"/>
    <property type="molecule type" value="Genomic_DNA"/>
</dbReference>
<dbReference type="Proteomes" id="UP000540506">
    <property type="component" value="Unassembled WGS sequence"/>
</dbReference>
<gene>
    <name evidence="1" type="ORF">FHR34_007480</name>
</gene>
<name>A0A7W7RAG7_KITKI</name>
<evidence type="ECO:0000313" key="2">
    <source>
        <dbReference type="Proteomes" id="UP000540506"/>
    </source>
</evidence>
<reference evidence="1 2" key="1">
    <citation type="submission" date="2020-08" db="EMBL/GenBank/DDBJ databases">
        <title>Sequencing the genomes of 1000 actinobacteria strains.</title>
        <authorList>
            <person name="Klenk H.-P."/>
        </authorList>
    </citation>
    <scope>NUCLEOTIDE SEQUENCE [LARGE SCALE GENOMIC DNA]</scope>
    <source>
        <strain evidence="1 2">DSM 41654</strain>
    </source>
</reference>
<comment type="caution">
    <text evidence="1">The sequence shown here is derived from an EMBL/GenBank/DDBJ whole genome shotgun (WGS) entry which is preliminary data.</text>
</comment>
<evidence type="ECO:0000313" key="1">
    <source>
        <dbReference type="EMBL" id="MBB4928383.1"/>
    </source>
</evidence>
<dbReference type="RefSeq" id="WP_184945731.1">
    <property type="nucleotide sequence ID" value="NZ_JACHJV010000003.1"/>
</dbReference>
<organism evidence="1 2">
    <name type="scientific">Kitasatospora kifunensis</name>
    <name type="common">Streptomyces kifunensis</name>
    <dbReference type="NCBI Taxonomy" id="58351"/>
    <lineage>
        <taxon>Bacteria</taxon>
        <taxon>Bacillati</taxon>
        <taxon>Actinomycetota</taxon>
        <taxon>Actinomycetes</taxon>
        <taxon>Kitasatosporales</taxon>
        <taxon>Streptomycetaceae</taxon>
        <taxon>Kitasatospora</taxon>
    </lineage>
</organism>
<protein>
    <submittedName>
        <fullName evidence="1">Uncharacterized protein</fullName>
    </submittedName>
</protein>
<accession>A0A7W7RAG7</accession>
<proteinExistence type="predicted"/>
<sequence>MGEQAQPQEPQVPPITAQVTVAGPEAAVLRELAAALGRPAEALALDYAAGTLKLPTTTIGESAFADWTLFDGPPDLAAHADDYLAGGFGR</sequence>
<dbReference type="AlphaFoldDB" id="A0A7W7RAG7"/>